<dbReference type="PROSITE" id="PS01186">
    <property type="entry name" value="EGF_2"/>
    <property type="match status" value="1"/>
</dbReference>
<name>A0AAD9KNZ4_RIDPI</name>
<evidence type="ECO:0000313" key="8">
    <source>
        <dbReference type="Proteomes" id="UP001209878"/>
    </source>
</evidence>
<dbReference type="Pfam" id="PF14670">
    <property type="entry name" value="FXa_inhibition"/>
    <property type="match status" value="1"/>
</dbReference>
<dbReference type="PANTHER" id="PTHR24034:SF89">
    <property type="entry name" value="COMPLEMENT COMPONENT C1Q RECEPTOR"/>
    <property type="match status" value="1"/>
</dbReference>
<keyword evidence="8" id="KW-1185">Reference proteome</keyword>
<dbReference type="SMART" id="SM00179">
    <property type="entry name" value="EGF_CA"/>
    <property type="match status" value="2"/>
</dbReference>
<dbReference type="Gene3D" id="2.10.25.10">
    <property type="entry name" value="Laminin"/>
    <property type="match status" value="2"/>
</dbReference>
<organism evidence="7 8">
    <name type="scientific">Ridgeia piscesae</name>
    <name type="common">Tubeworm</name>
    <dbReference type="NCBI Taxonomy" id="27915"/>
    <lineage>
        <taxon>Eukaryota</taxon>
        <taxon>Metazoa</taxon>
        <taxon>Spiralia</taxon>
        <taxon>Lophotrochozoa</taxon>
        <taxon>Annelida</taxon>
        <taxon>Polychaeta</taxon>
        <taxon>Sedentaria</taxon>
        <taxon>Canalipalpata</taxon>
        <taxon>Sabellida</taxon>
        <taxon>Siboglinidae</taxon>
        <taxon>Ridgeia</taxon>
    </lineage>
</organism>
<evidence type="ECO:0000256" key="1">
    <source>
        <dbReference type="ARBA" id="ARBA00022536"/>
    </source>
</evidence>
<dbReference type="InterPro" id="IPR026823">
    <property type="entry name" value="cEGF"/>
</dbReference>
<evidence type="ECO:0000256" key="3">
    <source>
        <dbReference type="ARBA" id="ARBA00022737"/>
    </source>
</evidence>
<dbReference type="SMART" id="SM00181">
    <property type="entry name" value="EGF"/>
    <property type="match status" value="2"/>
</dbReference>
<evidence type="ECO:0000256" key="5">
    <source>
        <dbReference type="PROSITE-ProRule" id="PRU00076"/>
    </source>
</evidence>
<dbReference type="Gene3D" id="2.10.70.10">
    <property type="entry name" value="Complement Module, domain 1"/>
    <property type="match status" value="1"/>
</dbReference>
<dbReference type="GO" id="GO:0005509">
    <property type="term" value="F:calcium ion binding"/>
    <property type="evidence" value="ECO:0007669"/>
    <property type="project" value="InterPro"/>
</dbReference>
<keyword evidence="4 5" id="KW-1015">Disulfide bond</keyword>
<evidence type="ECO:0000259" key="6">
    <source>
        <dbReference type="PROSITE" id="PS50026"/>
    </source>
</evidence>
<dbReference type="InterPro" id="IPR000742">
    <property type="entry name" value="EGF"/>
</dbReference>
<dbReference type="InterPro" id="IPR009030">
    <property type="entry name" value="Growth_fac_rcpt_cys_sf"/>
</dbReference>
<dbReference type="AlphaFoldDB" id="A0AAD9KNZ4"/>
<protein>
    <recommendedName>
        <fullName evidence="6">EGF-like domain-containing protein</fullName>
    </recommendedName>
</protein>
<dbReference type="Pfam" id="PF12662">
    <property type="entry name" value="cEGF"/>
    <property type="match status" value="1"/>
</dbReference>
<dbReference type="Proteomes" id="UP001209878">
    <property type="component" value="Unassembled WGS sequence"/>
</dbReference>
<dbReference type="InterPro" id="IPR001881">
    <property type="entry name" value="EGF-like_Ca-bd_dom"/>
</dbReference>
<dbReference type="FunFam" id="2.10.25.10:FF:000038">
    <property type="entry name" value="Fibrillin 2"/>
    <property type="match status" value="1"/>
</dbReference>
<gene>
    <name evidence="7" type="ORF">NP493_775g00001</name>
</gene>
<comment type="caution">
    <text evidence="7">The sequence shown here is derived from an EMBL/GenBank/DDBJ whole genome shotgun (WGS) entry which is preliminary data.</text>
</comment>
<accession>A0AAD9KNZ4</accession>
<dbReference type="PROSITE" id="PS00010">
    <property type="entry name" value="ASX_HYDROXYL"/>
    <property type="match status" value="2"/>
</dbReference>
<comment type="caution">
    <text evidence="5">Lacks conserved residue(s) required for the propagation of feature annotation.</text>
</comment>
<feature type="domain" description="EGF-like" evidence="6">
    <location>
        <begin position="132"/>
        <end position="168"/>
    </location>
</feature>
<dbReference type="Pfam" id="PF00084">
    <property type="entry name" value="Sushi"/>
    <property type="match status" value="1"/>
</dbReference>
<dbReference type="PROSITE" id="PS01187">
    <property type="entry name" value="EGF_CA"/>
    <property type="match status" value="1"/>
</dbReference>
<feature type="domain" description="EGF-like" evidence="6">
    <location>
        <begin position="92"/>
        <end position="131"/>
    </location>
</feature>
<evidence type="ECO:0000313" key="7">
    <source>
        <dbReference type="EMBL" id="KAK2174816.1"/>
    </source>
</evidence>
<keyword evidence="1 5" id="KW-0245">EGF-like domain</keyword>
<dbReference type="EMBL" id="JAODUO010000774">
    <property type="protein sequence ID" value="KAK2174816.1"/>
    <property type="molecule type" value="Genomic_DNA"/>
</dbReference>
<dbReference type="InterPro" id="IPR018097">
    <property type="entry name" value="EGF_Ca-bd_CS"/>
</dbReference>
<dbReference type="SUPFAM" id="SSF57184">
    <property type="entry name" value="Growth factor receptor domain"/>
    <property type="match status" value="1"/>
</dbReference>
<evidence type="ECO:0000256" key="2">
    <source>
        <dbReference type="ARBA" id="ARBA00022729"/>
    </source>
</evidence>
<evidence type="ECO:0000256" key="4">
    <source>
        <dbReference type="ARBA" id="ARBA00023157"/>
    </source>
</evidence>
<dbReference type="InterPro" id="IPR050751">
    <property type="entry name" value="ECM_structural_protein"/>
</dbReference>
<sequence>MGPKDWVLGHIRTDLVTFPSGLPCLVPEQVPHATVSVTGVVLFGGQPVTVTCDTGYGVNGTTVTTQTLRCNTDQTLDAPHPCLAVLDMFCVDINECRGSPRCGQLCHNTDGSYFCSCTPGYKLKADKSKCQDVNECAAGNGGCSHNCTNLDGGYSCSCPPGYTLYLSIGFNGFDKTMGGGTLPGDVYYVNHTCVRKCPSVHHQSAHAFRMVFTIRFRHCRSFYCNITILMYIILLRN</sequence>
<dbReference type="FunFam" id="2.10.25.10:FF:000240">
    <property type="entry name" value="Vitamin K-dependent protein S"/>
    <property type="match status" value="1"/>
</dbReference>
<dbReference type="InterPro" id="IPR000152">
    <property type="entry name" value="EGF-type_Asp/Asn_hydroxyl_site"/>
</dbReference>
<feature type="disulfide bond" evidence="5">
    <location>
        <begin position="96"/>
        <end position="106"/>
    </location>
</feature>
<keyword evidence="3" id="KW-0677">Repeat</keyword>
<dbReference type="CDD" id="cd00054">
    <property type="entry name" value="EGF_CA"/>
    <property type="match status" value="2"/>
</dbReference>
<dbReference type="PROSITE" id="PS50026">
    <property type="entry name" value="EGF_3"/>
    <property type="match status" value="2"/>
</dbReference>
<reference evidence="7" key="1">
    <citation type="journal article" date="2023" name="Mol. Biol. Evol.">
        <title>Third-Generation Sequencing Reveals the Adaptive Role of the Epigenome in Three Deep-Sea Polychaetes.</title>
        <authorList>
            <person name="Perez M."/>
            <person name="Aroh O."/>
            <person name="Sun Y."/>
            <person name="Lan Y."/>
            <person name="Juniper S.K."/>
            <person name="Young C.R."/>
            <person name="Angers B."/>
            <person name="Qian P.Y."/>
        </authorList>
    </citation>
    <scope>NUCLEOTIDE SEQUENCE</scope>
    <source>
        <strain evidence="7">R07B-5</strain>
    </source>
</reference>
<dbReference type="PANTHER" id="PTHR24034">
    <property type="entry name" value="EGF-LIKE DOMAIN-CONTAINING PROTEIN"/>
    <property type="match status" value="1"/>
</dbReference>
<keyword evidence="2" id="KW-0732">Signal</keyword>
<dbReference type="InterPro" id="IPR000436">
    <property type="entry name" value="Sushi_SCR_CCP_dom"/>
</dbReference>
<proteinExistence type="predicted"/>